<sequence>MKTGNTERTKVDQKTGSSSFSCRVGSIISSSGVLGGVLSGRRLLAAADGARYIDLTRFWLRPIIIPITRGGKLIIEPTRQLNDELPVFFPSIFIGPRGSNSVSRLRTNTTAL</sequence>
<name>A0A085LLW1_9BILA</name>
<accession>A0A085LLW1</accession>
<keyword evidence="3" id="KW-1185">Reference proteome</keyword>
<reference evidence="1 3" key="1">
    <citation type="journal article" date="2014" name="Nat. Genet.">
        <title>Genome and transcriptome of the porcine whipworm Trichuris suis.</title>
        <authorList>
            <person name="Jex A.R."/>
            <person name="Nejsum P."/>
            <person name="Schwarz E.M."/>
            <person name="Hu L."/>
            <person name="Young N.D."/>
            <person name="Hall R.S."/>
            <person name="Korhonen P.K."/>
            <person name="Liao S."/>
            <person name="Thamsborg S."/>
            <person name="Xia J."/>
            <person name="Xu P."/>
            <person name="Wang S."/>
            <person name="Scheerlinck J.P."/>
            <person name="Hofmann A."/>
            <person name="Sternberg P.W."/>
            <person name="Wang J."/>
            <person name="Gasser R.B."/>
        </authorList>
    </citation>
    <scope>NUCLEOTIDE SEQUENCE [LARGE SCALE GENOMIC DNA]</scope>
    <source>
        <strain evidence="2">DCEP-RM93F</strain>
        <strain evidence="1">DCEP-RM93M</strain>
    </source>
</reference>
<dbReference type="Proteomes" id="UP000030764">
    <property type="component" value="Unassembled WGS sequence"/>
</dbReference>
<gene>
    <name evidence="1" type="ORF">M513_13164</name>
    <name evidence="2" type="ORF">M514_13164</name>
</gene>
<dbReference type="EMBL" id="KL367643">
    <property type="protein sequence ID" value="KFD60911.1"/>
    <property type="molecule type" value="Genomic_DNA"/>
</dbReference>
<dbReference type="EMBL" id="KL363407">
    <property type="protein sequence ID" value="KFD45957.1"/>
    <property type="molecule type" value="Genomic_DNA"/>
</dbReference>
<proteinExistence type="predicted"/>
<dbReference type="Proteomes" id="UP000030758">
    <property type="component" value="Unassembled WGS sequence"/>
</dbReference>
<protein>
    <submittedName>
        <fullName evidence="1">Uncharacterized protein</fullName>
    </submittedName>
</protein>
<evidence type="ECO:0000313" key="1">
    <source>
        <dbReference type="EMBL" id="KFD45957.1"/>
    </source>
</evidence>
<evidence type="ECO:0000313" key="3">
    <source>
        <dbReference type="Proteomes" id="UP000030764"/>
    </source>
</evidence>
<organism evidence="1 3">
    <name type="scientific">Trichuris suis</name>
    <name type="common">pig whipworm</name>
    <dbReference type="NCBI Taxonomy" id="68888"/>
    <lineage>
        <taxon>Eukaryota</taxon>
        <taxon>Metazoa</taxon>
        <taxon>Ecdysozoa</taxon>
        <taxon>Nematoda</taxon>
        <taxon>Enoplea</taxon>
        <taxon>Dorylaimia</taxon>
        <taxon>Trichinellida</taxon>
        <taxon>Trichuridae</taxon>
        <taxon>Trichuris</taxon>
    </lineage>
</organism>
<dbReference type="AlphaFoldDB" id="A0A085LLW1"/>
<evidence type="ECO:0000313" key="2">
    <source>
        <dbReference type="EMBL" id="KFD60911.1"/>
    </source>
</evidence>